<dbReference type="Proteomes" id="UP000693970">
    <property type="component" value="Unassembled WGS sequence"/>
</dbReference>
<dbReference type="AlphaFoldDB" id="A0A9K3LYC7"/>
<reference evidence="1" key="1">
    <citation type="journal article" date="2021" name="Sci. Rep.">
        <title>Diploid genomic architecture of Nitzschia inconspicua, an elite biomass production diatom.</title>
        <authorList>
            <person name="Oliver A."/>
            <person name="Podell S."/>
            <person name="Pinowska A."/>
            <person name="Traller J.C."/>
            <person name="Smith S.R."/>
            <person name="McClure R."/>
            <person name="Beliaev A."/>
            <person name="Bohutskyi P."/>
            <person name="Hill E.A."/>
            <person name="Rabines A."/>
            <person name="Zheng H."/>
            <person name="Allen L.Z."/>
            <person name="Kuo A."/>
            <person name="Grigoriev I.V."/>
            <person name="Allen A.E."/>
            <person name="Hazlebeck D."/>
            <person name="Allen E.E."/>
        </authorList>
    </citation>
    <scope>NUCLEOTIDE SEQUENCE</scope>
    <source>
        <strain evidence="1">Hildebrandi</strain>
    </source>
</reference>
<proteinExistence type="predicted"/>
<dbReference type="EMBL" id="JAGRRH010000004">
    <property type="protein sequence ID" value="KAG7370715.1"/>
    <property type="molecule type" value="Genomic_DNA"/>
</dbReference>
<protein>
    <submittedName>
        <fullName evidence="1">Uncharacterized protein</fullName>
    </submittedName>
</protein>
<accession>A0A9K3LYC7</accession>
<keyword evidence="2" id="KW-1185">Reference proteome</keyword>
<organism evidence="1 2">
    <name type="scientific">Nitzschia inconspicua</name>
    <dbReference type="NCBI Taxonomy" id="303405"/>
    <lineage>
        <taxon>Eukaryota</taxon>
        <taxon>Sar</taxon>
        <taxon>Stramenopiles</taxon>
        <taxon>Ochrophyta</taxon>
        <taxon>Bacillariophyta</taxon>
        <taxon>Bacillariophyceae</taxon>
        <taxon>Bacillariophycidae</taxon>
        <taxon>Bacillariales</taxon>
        <taxon>Bacillariaceae</taxon>
        <taxon>Nitzschia</taxon>
    </lineage>
</organism>
<reference evidence="1" key="2">
    <citation type="submission" date="2021-04" db="EMBL/GenBank/DDBJ databases">
        <authorList>
            <person name="Podell S."/>
        </authorList>
    </citation>
    <scope>NUCLEOTIDE SEQUENCE</scope>
    <source>
        <strain evidence="1">Hildebrandi</strain>
    </source>
</reference>
<dbReference type="OrthoDB" id="55702at2759"/>
<comment type="caution">
    <text evidence="1">The sequence shown here is derived from an EMBL/GenBank/DDBJ whole genome shotgun (WGS) entry which is preliminary data.</text>
</comment>
<name>A0A9K3LYC7_9STRA</name>
<gene>
    <name evidence="1" type="ORF">IV203_019285</name>
</gene>
<sequence>MCGAKDLNMWVIGQPVERISRAFSFVPLCFVSRSRHTDESESRPGAAIQLTKGAFSAFDDDDDSNSDISVDLGYHQNMTALIETVIHEYRSIVASRIHHHTASWFRYIGAYRVEEDDVDAEATLKTFNTRRKRRAFVETTNRTFTWDNEEDIPKYFRQLSSACAKIESSAETYAKDCLLFMYSLVYHPRCTTRMDSRTVCRGHQQDQLSATTTPFSRLENEDQNTVNIVIIGGGPIGLYLANTLAQLPALHSQSLGRRGKEDRTPIPRFRIIVFENRVVAEGHKQPYTRLWGTETSGGNPGAIDPRILAVFLSFHEKGPITLPINFWETLLLLSCRDLGVTFIYGDIQDFEQELVKLDNLIMFDATGHRLQPLIRQDCKGKAASASPRFFRWKYYSKSMRDSALHRWKFPKNFIRPIAGMNSEGGYATQLEMAIQDNGAGPIIYPVLQNKKPFYLHRFDISNMKFDDEASNTLESIVKDAKKEYNRRHGLTESSRFFQGLPVVDYTDDYNLKEEVLSHIAAISKTTFTGFEEGGFSIKPTEDQGEFLEELLRRHSKPGESSIPWSRISSSEYRGNAVLRTNRVDELLELASNYLQYDTPGVWGISASAYRSYPYIYADPIVPGGYPLAGGQRRVPLLRVGNSLFSGDTDIASGLSPQKSQVRQLQEAIFGFVFIANILLPQ</sequence>
<evidence type="ECO:0000313" key="1">
    <source>
        <dbReference type="EMBL" id="KAG7370715.1"/>
    </source>
</evidence>
<evidence type="ECO:0000313" key="2">
    <source>
        <dbReference type="Proteomes" id="UP000693970"/>
    </source>
</evidence>